<dbReference type="Proteomes" id="UP001214131">
    <property type="component" value="Plasmid unnamed3"/>
</dbReference>
<proteinExistence type="predicted"/>
<protein>
    <recommendedName>
        <fullName evidence="3">DUF559 domain-containing protein</fullName>
    </recommendedName>
</protein>
<dbReference type="EMBL" id="CP118742">
    <property type="protein sequence ID" value="WEA58251.1"/>
    <property type="molecule type" value="Genomic_DNA"/>
</dbReference>
<geneLocation type="plasmid" evidence="1 2">
    <name>unnamed3</name>
</geneLocation>
<dbReference type="Gene3D" id="3.40.960.10">
    <property type="entry name" value="VSR Endonuclease"/>
    <property type="match status" value="1"/>
</dbReference>
<accession>A0ABD7X9E2</accession>
<sequence length="503" mass="58522">MSRKLTKEEFINREPDLLNGEYEFVGEYIKAKTQTLFKHVVCGYAWNVTPDNFHHGNRCPKCANLKKGVLKRLTKEEFINREPDLLSGEYQMFGDYVNAHTKTLFKHNICGYEWMSNPNNFHIGSRCPKCNGGIRISKDFFCKKEEDIRSGEYLMIGDYLNNHTKTLFKHRTCGYEWMVVPMSFHAGHRCPKCAGNAKLNKKLFCASEEVIQNGEYEVLGNYESALKKTLFKHNICGYEWMITPGNFHQGTRCPRCAGRERFTKESFCEKEEDICSGEYEFIGRYTDADTKSLFKHNICGYEWMITPGNFHQGRRCPKCAGNIKLTKEEFCEREEDIVSGEYKMIGMYVNTKTKTLFRHSACGYEWKITPNSFNQGNRCPKCKQSRGEKLITNILETLNIPFESQKRFDSCRHKLPLPFDFYVNDSFLVEFDGEQHFKPADFSGRGAEWADKSFKSGQLRDNIKTQWAKDNGIPLVRIPYTEFDDIEQIIKDNIEKYSIKKVG</sequence>
<evidence type="ECO:0000313" key="1">
    <source>
        <dbReference type="EMBL" id="WEA58251.1"/>
    </source>
</evidence>
<gene>
    <name evidence="1" type="ORF">PWB86_09590</name>
</gene>
<organism evidence="1 2">
    <name type="scientific">Pediococcus pentosaceus</name>
    <dbReference type="NCBI Taxonomy" id="1255"/>
    <lineage>
        <taxon>Bacteria</taxon>
        <taxon>Bacillati</taxon>
        <taxon>Bacillota</taxon>
        <taxon>Bacilli</taxon>
        <taxon>Lactobacillales</taxon>
        <taxon>Lactobacillaceae</taxon>
        <taxon>Pediococcus</taxon>
    </lineage>
</organism>
<reference evidence="1 2" key="1">
    <citation type="submission" date="2023-02" db="EMBL/GenBank/DDBJ databases">
        <title>Comparative genomics and fermentation flavor characterization of five lactic acid bacteria reveal flavor biosynthesis metabolic pathways in fermented muskmelon puree.</title>
        <authorList>
            <person name="Yuan L."/>
            <person name="Li M."/>
            <person name="Xu X."/>
            <person name="Lao F."/>
            <person name="Wu J."/>
        </authorList>
    </citation>
    <scope>NUCLEOTIDE SEQUENCE [LARGE SCALE GENOMIC DNA]</scope>
    <source>
        <strain evidence="1 2">Ca-4</strain>
        <plasmid evidence="1 2">unnamed3</plasmid>
    </source>
</reference>
<evidence type="ECO:0008006" key="3">
    <source>
        <dbReference type="Google" id="ProtNLM"/>
    </source>
</evidence>
<keyword evidence="1" id="KW-0614">Plasmid</keyword>
<name>A0ABD7X9E2_PEDPE</name>
<dbReference type="AlphaFoldDB" id="A0ABD7X9E2"/>
<evidence type="ECO:0000313" key="2">
    <source>
        <dbReference type="Proteomes" id="UP001214131"/>
    </source>
</evidence>
<dbReference type="RefSeq" id="WP_275000698.1">
    <property type="nucleotide sequence ID" value="NZ_CP118742.1"/>
</dbReference>